<dbReference type="GO" id="GO:0006310">
    <property type="term" value="P:DNA recombination"/>
    <property type="evidence" value="ECO:0007669"/>
    <property type="project" value="UniProtKB-KW"/>
</dbReference>
<evidence type="ECO:0000259" key="2">
    <source>
        <dbReference type="PROSITE" id="PS51898"/>
    </source>
</evidence>
<dbReference type="InterPro" id="IPR050090">
    <property type="entry name" value="Tyrosine_recombinase_XerCD"/>
</dbReference>
<sequence>IPTYRKSHILARDMFLFGCYTGVSYADVVSITHTNLYTDKDGALWLKYRRKKNELRASVKLLPEAIALINKYHSEDRETLFPLLRWSNLRRHMKALAALSGIKDDLCYHQARHSFASLITLEAGVPIETISRMLGHSDISTTQVYARVSPKKLFEDMDKFIKATEDFKLTL</sequence>
<evidence type="ECO:0000313" key="3">
    <source>
        <dbReference type="EMBL" id="TGY23630.1"/>
    </source>
</evidence>
<keyword evidence="1" id="KW-0233">DNA recombination</keyword>
<dbReference type="AlphaFoldDB" id="A0A4V6RD95"/>
<organism evidence="3 4">
    <name type="scientific">Bacteroides caecimuris</name>
    <dbReference type="NCBI Taxonomy" id="1796613"/>
    <lineage>
        <taxon>Bacteria</taxon>
        <taxon>Pseudomonadati</taxon>
        <taxon>Bacteroidota</taxon>
        <taxon>Bacteroidia</taxon>
        <taxon>Bacteroidales</taxon>
        <taxon>Bacteroidaceae</taxon>
        <taxon>Bacteroides</taxon>
    </lineage>
</organism>
<gene>
    <name evidence="3" type="ORF">E5353_18410</name>
</gene>
<dbReference type="Gene3D" id="1.10.443.10">
    <property type="entry name" value="Intergrase catalytic core"/>
    <property type="match status" value="1"/>
</dbReference>
<dbReference type="PANTHER" id="PTHR30349">
    <property type="entry name" value="PHAGE INTEGRASE-RELATED"/>
    <property type="match status" value="1"/>
</dbReference>
<dbReference type="SUPFAM" id="SSF56349">
    <property type="entry name" value="DNA breaking-rejoining enzymes"/>
    <property type="match status" value="1"/>
</dbReference>
<feature type="domain" description="Tyr recombinase" evidence="2">
    <location>
        <begin position="1"/>
        <end position="158"/>
    </location>
</feature>
<evidence type="ECO:0000256" key="1">
    <source>
        <dbReference type="ARBA" id="ARBA00023172"/>
    </source>
</evidence>
<dbReference type="GO" id="GO:0015074">
    <property type="term" value="P:DNA integration"/>
    <property type="evidence" value="ECO:0007669"/>
    <property type="project" value="InterPro"/>
</dbReference>
<dbReference type="PANTHER" id="PTHR30349:SF64">
    <property type="entry name" value="PROPHAGE INTEGRASE INTD-RELATED"/>
    <property type="match status" value="1"/>
</dbReference>
<protein>
    <submittedName>
        <fullName evidence="3">Site-specific integrase</fullName>
    </submittedName>
</protein>
<dbReference type="RefSeq" id="WP_167482610.1">
    <property type="nucleotide sequence ID" value="NZ_SRYX01000156.1"/>
</dbReference>
<evidence type="ECO:0000313" key="4">
    <source>
        <dbReference type="Proteomes" id="UP000309566"/>
    </source>
</evidence>
<feature type="non-terminal residue" evidence="3">
    <location>
        <position position="1"/>
    </location>
</feature>
<proteinExistence type="predicted"/>
<name>A0A4V6RD95_9BACE</name>
<dbReference type="EMBL" id="SRYX01000156">
    <property type="protein sequence ID" value="TGY23630.1"/>
    <property type="molecule type" value="Genomic_DNA"/>
</dbReference>
<dbReference type="Proteomes" id="UP000309566">
    <property type="component" value="Unassembled WGS sequence"/>
</dbReference>
<dbReference type="CDD" id="cd01185">
    <property type="entry name" value="INTN1_C_like"/>
    <property type="match status" value="1"/>
</dbReference>
<dbReference type="PROSITE" id="PS51898">
    <property type="entry name" value="TYR_RECOMBINASE"/>
    <property type="match status" value="1"/>
</dbReference>
<dbReference type="Pfam" id="PF00589">
    <property type="entry name" value="Phage_integrase"/>
    <property type="match status" value="1"/>
</dbReference>
<accession>A0A4V6RD95</accession>
<dbReference type="GO" id="GO:0003677">
    <property type="term" value="F:DNA binding"/>
    <property type="evidence" value="ECO:0007669"/>
    <property type="project" value="InterPro"/>
</dbReference>
<dbReference type="InterPro" id="IPR002104">
    <property type="entry name" value="Integrase_catalytic"/>
</dbReference>
<dbReference type="InterPro" id="IPR011010">
    <property type="entry name" value="DNA_brk_join_enz"/>
</dbReference>
<reference evidence="3 4" key="1">
    <citation type="submission" date="2019-04" db="EMBL/GenBank/DDBJ databases">
        <title>Microbes associate with the intestines of laboratory mice.</title>
        <authorList>
            <person name="Navarre W."/>
            <person name="Wong E."/>
            <person name="Huang K."/>
            <person name="Tropini C."/>
            <person name="Ng K."/>
            <person name="Yu B."/>
        </authorList>
    </citation>
    <scope>NUCLEOTIDE SEQUENCE [LARGE SCALE GENOMIC DNA]</scope>
    <source>
        <strain evidence="3 4">NM63_1-25</strain>
    </source>
</reference>
<dbReference type="InterPro" id="IPR013762">
    <property type="entry name" value="Integrase-like_cat_sf"/>
</dbReference>
<comment type="caution">
    <text evidence="3">The sequence shown here is derived from an EMBL/GenBank/DDBJ whole genome shotgun (WGS) entry which is preliminary data.</text>
</comment>